<protein>
    <recommendedName>
        <fullName evidence="3">Phage protein</fullName>
    </recommendedName>
</protein>
<sequence>MTEIEYLNRVMVYLKQELSPLYRDRIVINEGVIIVKLSDDVPFNETYNDLHPLIVSNVERVRNREYDLNFTVWTANQLRDFKVYR</sequence>
<organism evidence="1 2">
    <name type="scientific">Mucilaginibacter gynuensis</name>
    <dbReference type="NCBI Taxonomy" id="1302236"/>
    <lineage>
        <taxon>Bacteria</taxon>
        <taxon>Pseudomonadati</taxon>
        <taxon>Bacteroidota</taxon>
        <taxon>Sphingobacteriia</taxon>
        <taxon>Sphingobacteriales</taxon>
        <taxon>Sphingobacteriaceae</taxon>
        <taxon>Mucilaginibacter</taxon>
    </lineage>
</organism>
<dbReference type="Proteomes" id="UP001500582">
    <property type="component" value="Unassembled WGS sequence"/>
</dbReference>
<name>A0ABP8GC87_9SPHI</name>
<comment type="caution">
    <text evidence="1">The sequence shown here is derived from an EMBL/GenBank/DDBJ whole genome shotgun (WGS) entry which is preliminary data.</text>
</comment>
<accession>A0ABP8GC87</accession>
<gene>
    <name evidence="1" type="ORF">GCM10023149_21540</name>
</gene>
<keyword evidence="2" id="KW-1185">Reference proteome</keyword>
<proteinExistence type="predicted"/>
<evidence type="ECO:0000313" key="2">
    <source>
        <dbReference type="Proteomes" id="UP001500582"/>
    </source>
</evidence>
<dbReference type="EMBL" id="BAABFT010000004">
    <property type="protein sequence ID" value="GAA4321611.1"/>
    <property type="molecule type" value="Genomic_DNA"/>
</dbReference>
<evidence type="ECO:0000313" key="1">
    <source>
        <dbReference type="EMBL" id="GAA4321611.1"/>
    </source>
</evidence>
<evidence type="ECO:0008006" key="3">
    <source>
        <dbReference type="Google" id="ProtNLM"/>
    </source>
</evidence>
<reference evidence="2" key="1">
    <citation type="journal article" date="2019" name="Int. J. Syst. Evol. Microbiol.">
        <title>The Global Catalogue of Microorganisms (GCM) 10K type strain sequencing project: providing services to taxonomists for standard genome sequencing and annotation.</title>
        <authorList>
            <consortium name="The Broad Institute Genomics Platform"/>
            <consortium name="The Broad Institute Genome Sequencing Center for Infectious Disease"/>
            <person name="Wu L."/>
            <person name="Ma J."/>
        </authorList>
    </citation>
    <scope>NUCLEOTIDE SEQUENCE [LARGE SCALE GENOMIC DNA]</scope>
    <source>
        <strain evidence="2">JCM 17705</strain>
    </source>
</reference>